<name>A0ABD0RCN0_CIRMR</name>
<dbReference type="EMBL" id="JAMKFB020000004">
    <property type="protein sequence ID" value="KAL0196289.1"/>
    <property type="molecule type" value="Genomic_DNA"/>
</dbReference>
<sequence>GLDGALHVEKRERSGQFLHPVSNSVGRPVGNCFPGSQLPLLVDHRGPGQRCGRLSS</sequence>
<comment type="caution">
    <text evidence="1">The sequence shown here is derived from an EMBL/GenBank/DDBJ whole genome shotgun (WGS) entry which is preliminary data.</text>
</comment>
<reference evidence="1 2" key="1">
    <citation type="submission" date="2024-05" db="EMBL/GenBank/DDBJ databases">
        <title>Genome sequencing and assembly of Indian major carp, Cirrhinus mrigala (Hamilton, 1822).</title>
        <authorList>
            <person name="Mohindra V."/>
            <person name="Chowdhury L.M."/>
            <person name="Lal K."/>
            <person name="Jena J.K."/>
        </authorList>
    </citation>
    <scope>NUCLEOTIDE SEQUENCE [LARGE SCALE GENOMIC DNA]</scope>
    <source>
        <strain evidence="1">CM1030</strain>
        <tissue evidence="1">Blood</tissue>
    </source>
</reference>
<accession>A0ABD0RCN0</accession>
<dbReference type="AlphaFoldDB" id="A0ABD0RCN0"/>
<proteinExistence type="predicted"/>
<dbReference type="Proteomes" id="UP001529510">
    <property type="component" value="Unassembled WGS sequence"/>
</dbReference>
<evidence type="ECO:0000313" key="2">
    <source>
        <dbReference type="Proteomes" id="UP001529510"/>
    </source>
</evidence>
<organism evidence="1 2">
    <name type="scientific">Cirrhinus mrigala</name>
    <name type="common">Mrigala</name>
    <dbReference type="NCBI Taxonomy" id="683832"/>
    <lineage>
        <taxon>Eukaryota</taxon>
        <taxon>Metazoa</taxon>
        <taxon>Chordata</taxon>
        <taxon>Craniata</taxon>
        <taxon>Vertebrata</taxon>
        <taxon>Euteleostomi</taxon>
        <taxon>Actinopterygii</taxon>
        <taxon>Neopterygii</taxon>
        <taxon>Teleostei</taxon>
        <taxon>Ostariophysi</taxon>
        <taxon>Cypriniformes</taxon>
        <taxon>Cyprinidae</taxon>
        <taxon>Labeoninae</taxon>
        <taxon>Labeonini</taxon>
        <taxon>Cirrhinus</taxon>
    </lineage>
</organism>
<gene>
    <name evidence="1" type="ORF">M9458_009861</name>
</gene>
<protein>
    <submittedName>
        <fullName evidence="1">Uncharacterized protein</fullName>
    </submittedName>
</protein>
<evidence type="ECO:0000313" key="1">
    <source>
        <dbReference type="EMBL" id="KAL0196289.1"/>
    </source>
</evidence>
<feature type="non-terminal residue" evidence="1">
    <location>
        <position position="56"/>
    </location>
</feature>
<keyword evidence="2" id="KW-1185">Reference proteome</keyword>
<feature type="non-terminal residue" evidence="1">
    <location>
        <position position="1"/>
    </location>
</feature>